<organism evidence="6 7">
    <name type="scientific">Acetivibrio saccincola</name>
    <dbReference type="NCBI Taxonomy" id="1677857"/>
    <lineage>
        <taxon>Bacteria</taxon>
        <taxon>Bacillati</taxon>
        <taxon>Bacillota</taxon>
        <taxon>Clostridia</taxon>
        <taxon>Eubacteriales</taxon>
        <taxon>Oscillospiraceae</taxon>
        <taxon>Acetivibrio</taxon>
    </lineage>
</organism>
<dbReference type="OrthoDB" id="9804819at2"/>
<dbReference type="GO" id="GO:0016887">
    <property type="term" value="F:ATP hydrolysis activity"/>
    <property type="evidence" value="ECO:0007669"/>
    <property type="project" value="InterPro"/>
</dbReference>
<dbReference type="InterPro" id="IPR003439">
    <property type="entry name" value="ABC_transporter-like_ATP-bd"/>
</dbReference>
<reference evidence="6 7" key="1">
    <citation type="journal article" date="2018" name="Syst. Appl. Microbiol.">
        <title>Characterization and high-quality draft genome sequence of Herbivorax saccincola A7, an anaerobic, alkaliphilic, thermophilic, cellulolytic, and xylanolytic bacterium.</title>
        <authorList>
            <person name="Aikawa S."/>
            <person name="Baramee S."/>
            <person name="Sermsathanaswadi J."/>
            <person name="Thianheng P."/>
            <person name="Tachaapaikoon C."/>
            <person name="Shikata A."/>
            <person name="Waeonukul R."/>
            <person name="Pason P."/>
            <person name="Ratanakhanokchai K."/>
            <person name="Kosugi A."/>
        </authorList>
    </citation>
    <scope>NUCLEOTIDE SEQUENCE [LARGE SCALE GENOMIC DNA]</scope>
    <source>
        <strain evidence="6 7">A7</strain>
    </source>
</reference>
<dbReference type="InterPro" id="IPR050763">
    <property type="entry name" value="ABC_transporter_ATP-binding"/>
</dbReference>
<dbReference type="PANTHER" id="PTHR42711:SF5">
    <property type="entry name" value="ABC TRANSPORTER ATP-BINDING PROTEIN NATA"/>
    <property type="match status" value="1"/>
</dbReference>
<gene>
    <name evidence="6" type="ORF">B9R14_06855</name>
</gene>
<evidence type="ECO:0000313" key="6">
    <source>
        <dbReference type="EMBL" id="PQQ66496.1"/>
    </source>
</evidence>
<comment type="caution">
    <text evidence="6">The sequence shown here is derived from an EMBL/GenBank/DDBJ whole genome shotgun (WGS) entry which is preliminary data.</text>
</comment>
<evidence type="ECO:0000259" key="5">
    <source>
        <dbReference type="PROSITE" id="PS50893"/>
    </source>
</evidence>
<evidence type="ECO:0000313" key="7">
    <source>
        <dbReference type="Proteomes" id="UP000239720"/>
    </source>
</evidence>
<evidence type="ECO:0000256" key="4">
    <source>
        <dbReference type="ARBA" id="ARBA00022840"/>
    </source>
</evidence>
<protein>
    <submittedName>
        <fullName evidence="6">ABC transporter</fullName>
    </submittedName>
</protein>
<dbReference type="InterPro" id="IPR025302">
    <property type="entry name" value="DrrA1/2-like_C"/>
</dbReference>
<dbReference type="InterPro" id="IPR027417">
    <property type="entry name" value="P-loop_NTPase"/>
</dbReference>
<keyword evidence="2" id="KW-0813">Transport</keyword>
<dbReference type="InterPro" id="IPR003593">
    <property type="entry name" value="AAA+_ATPase"/>
</dbReference>
<dbReference type="RefSeq" id="WP_105367880.1">
    <property type="nucleotide sequence ID" value="NZ_NEMB01000003.1"/>
</dbReference>
<evidence type="ECO:0000256" key="2">
    <source>
        <dbReference type="ARBA" id="ARBA00022448"/>
    </source>
</evidence>
<feature type="domain" description="ABC transporter" evidence="5">
    <location>
        <begin position="5"/>
        <end position="235"/>
    </location>
</feature>
<dbReference type="Proteomes" id="UP000239720">
    <property type="component" value="Unassembled WGS sequence"/>
</dbReference>
<dbReference type="GO" id="GO:0005524">
    <property type="term" value="F:ATP binding"/>
    <property type="evidence" value="ECO:0007669"/>
    <property type="project" value="UniProtKB-KW"/>
</dbReference>
<dbReference type="SUPFAM" id="SSF52540">
    <property type="entry name" value="P-loop containing nucleoside triphosphate hydrolases"/>
    <property type="match status" value="1"/>
</dbReference>
<keyword evidence="3" id="KW-0547">Nucleotide-binding</keyword>
<dbReference type="Pfam" id="PF13732">
    <property type="entry name" value="DrrA1-3_C"/>
    <property type="match status" value="1"/>
</dbReference>
<dbReference type="Gene3D" id="3.40.50.300">
    <property type="entry name" value="P-loop containing nucleotide triphosphate hydrolases"/>
    <property type="match status" value="1"/>
</dbReference>
<dbReference type="SMART" id="SM00382">
    <property type="entry name" value="AAA"/>
    <property type="match status" value="1"/>
</dbReference>
<dbReference type="PANTHER" id="PTHR42711">
    <property type="entry name" value="ABC TRANSPORTER ATP-BINDING PROTEIN"/>
    <property type="match status" value="1"/>
</dbReference>
<name>A0A2S8R9N9_9FIRM</name>
<comment type="similarity">
    <text evidence="1">Belongs to the ABC transporter superfamily.</text>
</comment>
<evidence type="ECO:0000256" key="1">
    <source>
        <dbReference type="ARBA" id="ARBA00005417"/>
    </source>
</evidence>
<dbReference type="Pfam" id="PF00005">
    <property type="entry name" value="ABC_tran"/>
    <property type="match status" value="1"/>
</dbReference>
<evidence type="ECO:0000256" key="3">
    <source>
        <dbReference type="ARBA" id="ARBA00022741"/>
    </source>
</evidence>
<dbReference type="EMBL" id="NEMB01000003">
    <property type="protein sequence ID" value="PQQ66496.1"/>
    <property type="molecule type" value="Genomic_DNA"/>
</dbReference>
<accession>A0A2S8R9N9</accession>
<proteinExistence type="inferred from homology"/>
<sequence>MNKVIEVQGLKKRYGEIYAVKGIDFYVEKGKLFAFLGPNGAGKTTTINMITTMLPMDEGLIQVKGFKVGVDDTSIKKCIGIVFQDNYLDELLTVKENLMTRESLYGGTKAEIKERVEKAMDAVKITDLANRSYSKLSGGQRRRTAIARALVHRPDILFLDEPTTGLDPQTRENVWETIQHLQKSMGMTVFLTTHYMEEAALADYVVVIDDGMIVAKGTPAELKSRYATDTLRFVPKDRKKAKEVLESRKVKYREENGEIVVNLEETVDSLPLLNKLSGNLMNFQVLNGTMDEVFIQITGKEMG</sequence>
<keyword evidence="4" id="KW-0067">ATP-binding</keyword>
<dbReference type="AlphaFoldDB" id="A0A2S8R9N9"/>
<dbReference type="PROSITE" id="PS50893">
    <property type="entry name" value="ABC_TRANSPORTER_2"/>
    <property type="match status" value="1"/>
</dbReference>